<proteinExistence type="inferred from homology"/>
<dbReference type="PANTHER" id="PTHR43179:SF12">
    <property type="entry name" value="GALACTOFURANOSYLTRANSFERASE GLFT2"/>
    <property type="match status" value="1"/>
</dbReference>
<feature type="domain" description="Glycosyltransferase 2-like" evidence="4">
    <location>
        <begin position="8"/>
        <end position="122"/>
    </location>
</feature>
<comment type="caution">
    <text evidence="6">The sequence shown here is derived from an EMBL/GenBank/DDBJ whole genome shotgun (WGS) entry which is preliminary data.</text>
</comment>
<evidence type="ECO:0000256" key="3">
    <source>
        <dbReference type="ARBA" id="ARBA00022679"/>
    </source>
</evidence>
<feature type="domain" description="Glycosyltransferase 2-like" evidence="5">
    <location>
        <begin position="148"/>
        <end position="245"/>
    </location>
</feature>
<dbReference type="CDD" id="cd04186">
    <property type="entry name" value="GT_2_like_c"/>
    <property type="match status" value="1"/>
</dbReference>
<dbReference type="GO" id="GO:0016757">
    <property type="term" value="F:glycosyltransferase activity"/>
    <property type="evidence" value="ECO:0007669"/>
    <property type="project" value="UniProtKB-KW"/>
</dbReference>
<evidence type="ECO:0000259" key="4">
    <source>
        <dbReference type="Pfam" id="PF00535"/>
    </source>
</evidence>
<keyword evidence="2" id="KW-0328">Glycosyltransferase</keyword>
<dbReference type="PANTHER" id="PTHR43179">
    <property type="entry name" value="RHAMNOSYLTRANSFERASE WBBL"/>
    <property type="match status" value="1"/>
</dbReference>
<organism evidence="6 7">
    <name type="scientific">Candidatus Woesebacteria bacterium RIFOXYB1_FULL_38_16</name>
    <dbReference type="NCBI Taxonomy" id="1802538"/>
    <lineage>
        <taxon>Bacteria</taxon>
        <taxon>Candidatus Woeseibacteriota</taxon>
    </lineage>
</organism>
<accession>A0A1F8CSF6</accession>
<protein>
    <recommendedName>
        <fullName evidence="4 5">Glycosyltransferase 2-like domain-containing protein</fullName>
    </recommendedName>
</protein>
<comment type="similarity">
    <text evidence="1">Belongs to the glycosyltransferase 2 family.</text>
</comment>
<reference evidence="6 7" key="1">
    <citation type="journal article" date="2016" name="Nat. Commun.">
        <title>Thousands of microbial genomes shed light on interconnected biogeochemical processes in an aquifer system.</title>
        <authorList>
            <person name="Anantharaman K."/>
            <person name="Brown C.T."/>
            <person name="Hug L.A."/>
            <person name="Sharon I."/>
            <person name="Castelle C.J."/>
            <person name="Probst A.J."/>
            <person name="Thomas B.C."/>
            <person name="Singh A."/>
            <person name="Wilkins M.J."/>
            <person name="Karaoz U."/>
            <person name="Brodie E.L."/>
            <person name="Williams K.H."/>
            <person name="Hubbard S.S."/>
            <person name="Banfield J.F."/>
        </authorList>
    </citation>
    <scope>NUCLEOTIDE SEQUENCE [LARGE SCALE GENOMIC DNA]</scope>
</reference>
<name>A0A1F8CSF6_9BACT</name>
<dbReference type="Proteomes" id="UP000178999">
    <property type="component" value="Unassembled WGS sequence"/>
</dbReference>
<dbReference type="Gene3D" id="3.90.550.10">
    <property type="entry name" value="Spore Coat Polysaccharide Biosynthesis Protein SpsA, Chain A"/>
    <property type="match status" value="1"/>
</dbReference>
<sequence length="304" mass="35094">MKQRLSVSIILPNWNGEKLLGENLPKILSAKDNLKNNICEIIVVDDGSTDSSVVLLEKEYNHQVRLIKHTKNRGFSSAVNMGVRMAKGDLVCLLNTDVIPSVDFLENVIFDFESNRIAAVGLHERGFGPAVGKFKNGYISHSGGCEVRKKMISFWASGGSSVWRRSVWMELKGFDEELFNPFYWEDVDLGYRAWKHGYQIIWEPSANVIHKHESVINTSNFRKRKLMLIKERNQLLMTWKNLTSRGLWKKHLNFLIKRVLREPGYILVVLLAFAKIKMLRKKRNVEIKESTVSDEAIFGFFEKY</sequence>
<evidence type="ECO:0000259" key="5">
    <source>
        <dbReference type="Pfam" id="PF13632"/>
    </source>
</evidence>
<dbReference type="SUPFAM" id="SSF53448">
    <property type="entry name" value="Nucleotide-diphospho-sugar transferases"/>
    <property type="match status" value="1"/>
</dbReference>
<evidence type="ECO:0000313" key="7">
    <source>
        <dbReference type="Proteomes" id="UP000178999"/>
    </source>
</evidence>
<dbReference type="Pfam" id="PF13632">
    <property type="entry name" value="Glyco_trans_2_3"/>
    <property type="match status" value="1"/>
</dbReference>
<dbReference type="AlphaFoldDB" id="A0A1F8CSF6"/>
<keyword evidence="3" id="KW-0808">Transferase</keyword>
<dbReference type="EMBL" id="MGHY01000018">
    <property type="protein sequence ID" value="OGM79254.1"/>
    <property type="molecule type" value="Genomic_DNA"/>
</dbReference>
<dbReference type="InterPro" id="IPR001173">
    <property type="entry name" value="Glyco_trans_2-like"/>
</dbReference>
<evidence type="ECO:0000256" key="1">
    <source>
        <dbReference type="ARBA" id="ARBA00006739"/>
    </source>
</evidence>
<gene>
    <name evidence="6" type="ORF">A2382_00520</name>
</gene>
<evidence type="ECO:0000256" key="2">
    <source>
        <dbReference type="ARBA" id="ARBA00022676"/>
    </source>
</evidence>
<evidence type="ECO:0000313" key="6">
    <source>
        <dbReference type="EMBL" id="OGM79254.1"/>
    </source>
</evidence>
<dbReference type="Pfam" id="PF00535">
    <property type="entry name" value="Glycos_transf_2"/>
    <property type="match status" value="1"/>
</dbReference>
<dbReference type="InterPro" id="IPR029044">
    <property type="entry name" value="Nucleotide-diphossugar_trans"/>
</dbReference>
<dbReference type="STRING" id="1802538.A2382_00520"/>